<keyword evidence="3" id="KW-1185">Reference proteome</keyword>
<sequence>MSSAIVLVGDQQVISLASRLVVGIRLQGTIGFVDPANPYMVKPRPYVSYLATTLRRLQCAVALFVPTNTEHDGEMMRMFHRRHFCVPFRYVNDHSKFLGAGAGRGNRKRDLAPNNYTEYLRIMANEVNGTGQDTSRILFIDSEVNYRFTPVQTIVLDAYEPLTQRQKRKLAQHQYSNPFEDVSSRHAQRYAAVSARARKTTVRHRAVVSEQHLQDAVDREQKCIDFLVAEQEAVPLPVDMQDGTQGSHGGDLCRFSKGHPQPCSPASSPPLLGQQRGNVRGRFSGQRSTPGPSLSADTESDSTPPDASKGDKEEQQVNMSCAVAVNLEDYSLVALAEMIAEMSASDTSVADYIKTEPLIEKVQVPFHGTANYLAPENCDNIDMLNWDEIQVAEKAHDTGVPETVEETADHNGFFR</sequence>
<dbReference type="OrthoDB" id="270570at2759"/>
<dbReference type="EMBL" id="BLBS01000010">
    <property type="protein sequence ID" value="GET86304.1"/>
    <property type="molecule type" value="Genomic_DNA"/>
</dbReference>
<reference evidence="2" key="1">
    <citation type="submission" date="2019-11" db="EMBL/GenBank/DDBJ databases">
        <title>Leishmania tarentolae CDS.</title>
        <authorList>
            <person name="Goto Y."/>
            <person name="Yamagishi J."/>
        </authorList>
    </citation>
    <scope>NUCLEOTIDE SEQUENCE [LARGE SCALE GENOMIC DNA]</scope>
    <source>
        <strain evidence="2">Parrot Tar II</strain>
    </source>
</reference>
<dbReference type="AlphaFoldDB" id="A0A640KBA0"/>
<feature type="region of interest" description="Disordered" evidence="1">
    <location>
        <begin position="396"/>
        <end position="415"/>
    </location>
</feature>
<name>A0A640KBA0_LEITA</name>
<feature type="region of interest" description="Disordered" evidence="1">
    <location>
        <begin position="237"/>
        <end position="316"/>
    </location>
</feature>
<protein>
    <submittedName>
        <fullName evidence="2">Uncharacterized protein</fullName>
    </submittedName>
</protein>
<feature type="compositionally biased region" description="Polar residues" evidence="1">
    <location>
        <begin position="285"/>
        <end position="305"/>
    </location>
</feature>
<evidence type="ECO:0000313" key="2">
    <source>
        <dbReference type="EMBL" id="GET86304.1"/>
    </source>
</evidence>
<accession>A0A640KBA0</accession>
<gene>
    <name evidence="2" type="ORF">LtaPh_0905200</name>
</gene>
<dbReference type="VEuPathDB" id="TriTrypDB:LtaPh_0905200"/>
<proteinExistence type="predicted"/>
<evidence type="ECO:0000313" key="3">
    <source>
        <dbReference type="Proteomes" id="UP000419144"/>
    </source>
</evidence>
<organism evidence="2 3">
    <name type="scientific">Leishmania tarentolae</name>
    <name type="common">Sauroleishmania tarentolae</name>
    <dbReference type="NCBI Taxonomy" id="5689"/>
    <lineage>
        <taxon>Eukaryota</taxon>
        <taxon>Discoba</taxon>
        <taxon>Euglenozoa</taxon>
        <taxon>Kinetoplastea</taxon>
        <taxon>Metakinetoplastina</taxon>
        <taxon>Trypanosomatida</taxon>
        <taxon>Trypanosomatidae</taxon>
        <taxon>Leishmaniinae</taxon>
        <taxon>Leishmania</taxon>
        <taxon>lizard Leishmania</taxon>
    </lineage>
</organism>
<dbReference type="Proteomes" id="UP000419144">
    <property type="component" value="Unassembled WGS sequence"/>
</dbReference>
<comment type="caution">
    <text evidence="2">The sequence shown here is derived from an EMBL/GenBank/DDBJ whole genome shotgun (WGS) entry which is preliminary data.</text>
</comment>
<evidence type="ECO:0000256" key="1">
    <source>
        <dbReference type="SAM" id="MobiDB-lite"/>
    </source>
</evidence>